<proteinExistence type="predicted"/>
<evidence type="ECO:0000256" key="1">
    <source>
        <dbReference type="SAM" id="MobiDB-lite"/>
    </source>
</evidence>
<protein>
    <submittedName>
        <fullName evidence="2">Uncharacterized protein</fullName>
    </submittedName>
</protein>
<feature type="compositionally biased region" description="Basic and acidic residues" evidence="1">
    <location>
        <begin position="52"/>
        <end position="61"/>
    </location>
</feature>
<evidence type="ECO:0000313" key="3">
    <source>
        <dbReference type="Proteomes" id="UP000077173"/>
    </source>
</evidence>
<dbReference type="AlphaFoldDB" id="A0A176Z392"/>
<dbReference type="GeneID" id="32581677"/>
<sequence>MTISDCRYFKLVETLTDMQAGTDRYVVMGRAFVEHRVQVALCAADIYPASSADRDPAHPSEIDQGLAGLGSMRLH</sequence>
<dbReference type="Proteomes" id="UP000077173">
    <property type="component" value="Unassembled WGS sequence"/>
</dbReference>
<dbReference type="EMBL" id="LSEF01000073">
    <property type="protein sequence ID" value="OAF13916.1"/>
    <property type="molecule type" value="Genomic_DNA"/>
</dbReference>
<feature type="region of interest" description="Disordered" evidence="1">
    <location>
        <begin position="51"/>
        <end position="75"/>
    </location>
</feature>
<keyword evidence="3" id="KW-1185">Reference proteome</keyword>
<organism evidence="2 3">
    <name type="scientific">Bradyrhizobium neotropicale</name>
    <dbReference type="NCBI Taxonomy" id="1497615"/>
    <lineage>
        <taxon>Bacteria</taxon>
        <taxon>Pseudomonadati</taxon>
        <taxon>Pseudomonadota</taxon>
        <taxon>Alphaproteobacteria</taxon>
        <taxon>Hyphomicrobiales</taxon>
        <taxon>Nitrobacteraceae</taxon>
        <taxon>Bradyrhizobium</taxon>
    </lineage>
</organism>
<dbReference type="RefSeq" id="WP_063679911.1">
    <property type="nucleotide sequence ID" value="NZ_LSEF01000073.1"/>
</dbReference>
<comment type="caution">
    <text evidence="2">The sequence shown here is derived from an EMBL/GenBank/DDBJ whole genome shotgun (WGS) entry which is preliminary data.</text>
</comment>
<accession>A0A176Z392</accession>
<reference evidence="2 3" key="1">
    <citation type="submission" date="2016-02" db="EMBL/GenBank/DDBJ databases">
        <title>Draft genome sequence of the strain BR 10247T Bradyrhizobium neotropicale isolated from nodules of Centrolobium paraense.</title>
        <authorList>
            <person name="Simoes-Araujo J.L."/>
            <person name="Barauna A.C."/>
            <person name="Silva K."/>
            <person name="Zilli J.E."/>
        </authorList>
    </citation>
    <scope>NUCLEOTIDE SEQUENCE [LARGE SCALE GENOMIC DNA]</scope>
    <source>
        <strain evidence="2 3">BR 10247</strain>
    </source>
</reference>
<evidence type="ECO:0000313" key="2">
    <source>
        <dbReference type="EMBL" id="OAF13916.1"/>
    </source>
</evidence>
<gene>
    <name evidence="2" type="ORF">AXW67_18210</name>
</gene>
<name>A0A176Z392_9BRAD</name>